<dbReference type="SUPFAM" id="SSF48452">
    <property type="entry name" value="TPR-like"/>
    <property type="match status" value="1"/>
</dbReference>
<dbReference type="GO" id="GO:0005876">
    <property type="term" value="C:spindle microtubule"/>
    <property type="evidence" value="ECO:0007669"/>
    <property type="project" value="TreeGrafter"/>
</dbReference>
<organism evidence="9 10">
    <name type="scientific">Trichobilharzia regenti</name>
    <name type="common">Nasal bird schistosome</name>
    <dbReference type="NCBI Taxonomy" id="157069"/>
    <lineage>
        <taxon>Eukaryota</taxon>
        <taxon>Metazoa</taxon>
        <taxon>Spiralia</taxon>
        <taxon>Lophotrochozoa</taxon>
        <taxon>Platyhelminthes</taxon>
        <taxon>Trematoda</taxon>
        <taxon>Digenea</taxon>
        <taxon>Strigeidida</taxon>
        <taxon>Schistosomatoidea</taxon>
        <taxon>Schistosomatidae</taxon>
        <taxon>Trichobilharzia</taxon>
    </lineage>
</organism>
<keyword evidence="9" id="KW-1185">Reference proteome</keyword>
<dbReference type="InterPro" id="IPR049039">
    <property type="entry name" value="RMD1-3_a_helical_rpt"/>
</dbReference>
<evidence type="ECO:0000313" key="10">
    <source>
        <dbReference type="WBParaSite" id="TREG1_102240.2"/>
    </source>
</evidence>
<dbReference type="GO" id="GO:0097431">
    <property type="term" value="C:mitotic spindle pole"/>
    <property type="evidence" value="ECO:0007669"/>
    <property type="project" value="TreeGrafter"/>
</dbReference>
<dbReference type="Proteomes" id="UP000050795">
    <property type="component" value="Unassembled WGS sequence"/>
</dbReference>
<evidence type="ECO:0000256" key="7">
    <source>
        <dbReference type="ARBA" id="ARBA00039966"/>
    </source>
</evidence>
<dbReference type="PANTHER" id="PTHR16056:SF16">
    <property type="entry name" value="REGULATOR OF MICROTUBULE DYNAMICS PROTEIN 1"/>
    <property type="match status" value="1"/>
</dbReference>
<dbReference type="WBParaSite" id="TREG1_102240.2">
    <property type="protein sequence ID" value="TREG1_102240.2"/>
    <property type="gene ID" value="TREG1_102240"/>
</dbReference>
<dbReference type="Gene3D" id="1.25.40.10">
    <property type="entry name" value="Tetratricopeptide repeat domain"/>
    <property type="match status" value="1"/>
</dbReference>
<dbReference type="GO" id="GO:0005739">
    <property type="term" value="C:mitochondrion"/>
    <property type="evidence" value="ECO:0007669"/>
    <property type="project" value="TreeGrafter"/>
</dbReference>
<evidence type="ECO:0000256" key="6">
    <source>
        <dbReference type="ARBA" id="ARBA00023212"/>
    </source>
</evidence>
<keyword evidence="5" id="KW-0802">TPR repeat</keyword>
<reference evidence="10" key="2">
    <citation type="submission" date="2023-11" db="UniProtKB">
        <authorList>
            <consortium name="WormBaseParasite"/>
        </authorList>
    </citation>
    <scope>IDENTIFICATION</scope>
</reference>
<keyword evidence="4" id="KW-0677">Repeat</keyword>
<evidence type="ECO:0000256" key="8">
    <source>
        <dbReference type="ARBA" id="ARBA00041958"/>
    </source>
</evidence>
<keyword evidence="3" id="KW-0963">Cytoplasm</keyword>
<dbReference type="AlphaFoldDB" id="A0AA85IL94"/>
<protein>
    <recommendedName>
        <fullName evidence="7">Regulator of microtubule dynamics protein 1</fullName>
    </recommendedName>
    <alternativeName>
        <fullName evidence="8">Protein FAM82B</fullName>
    </alternativeName>
</protein>
<comment type="subunit">
    <text evidence="2">Interacts with microtubules.</text>
</comment>
<name>A0AA85IL94_TRIRE</name>
<sequence>MLDDEVLTPDQLLYEVNNLMDSREYEEAYSLVLKCLSDSQFQIPNVYSVLSRLCLNIADIYSRADKEKYEFYINTGYRFAKTGCSLNENHPGCVKYVALFFERKLWLKGTKRWIEKSFDLKQQLLKSLSFDQNDPIILHKIGLWCFEVTGWTWVQKKFAYALFKEPPRSSYQEALKYFLSAEGRNPKSYSTNLLYIARCYLHLKQPNMAKHYLEQCIDHESEDDEAEQARLDASKLLEGL</sequence>
<reference evidence="9" key="1">
    <citation type="submission" date="2022-06" db="EMBL/GenBank/DDBJ databases">
        <authorList>
            <person name="Berger JAMES D."/>
            <person name="Berger JAMES D."/>
        </authorList>
    </citation>
    <scope>NUCLEOTIDE SEQUENCE [LARGE SCALE GENOMIC DNA]</scope>
</reference>
<evidence type="ECO:0000313" key="9">
    <source>
        <dbReference type="Proteomes" id="UP000050795"/>
    </source>
</evidence>
<comment type="subcellular location">
    <subcellularLocation>
        <location evidence="1">Cytoplasm</location>
        <location evidence="1">Cytoskeleton</location>
    </subcellularLocation>
</comment>
<keyword evidence="6" id="KW-0206">Cytoskeleton</keyword>
<dbReference type="PANTHER" id="PTHR16056">
    <property type="entry name" value="REGULATOR OF MICROTUBULE DYNAMICS PROTEIN"/>
    <property type="match status" value="1"/>
</dbReference>
<dbReference type="Pfam" id="PF21033">
    <property type="entry name" value="RMD1-3"/>
    <property type="match status" value="1"/>
</dbReference>
<accession>A0AA85IL94</accession>
<evidence type="ECO:0000256" key="1">
    <source>
        <dbReference type="ARBA" id="ARBA00004245"/>
    </source>
</evidence>
<evidence type="ECO:0000256" key="2">
    <source>
        <dbReference type="ARBA" id="ARBA00011375"/>
    </source>
</evidence>
<evidence type="ECO:0000256" key="5">
    <source>
        <dbReference type="ARBA" id="ARBA00022803"/>
    </source>
</evidence>
<evidence type="ECO:0000256" key="3">
    <source>
        <dbReference type="ARBA" id="ARBA00022490"/>
    </source>
</evidence>
<proteinExistence type="predicted"/>
<dbReference type="GO" id="GO:0008017">
    <property type="term" value="F:microtubule binding"/>
    <property type="evidence" value="ECO:0007669"/>
    <property type="project" value="TreeGrafter"/>
</dbReference>
<dbReference type="InterPro" id="IPR011990">
    <property type="entry name" value="TPR-like_helical_dom_sf"/>
</dbReference>
<evidence type="ECO:0000256" key="4">
    <source>
        <dbReference type="ARBA" id="ARBA00022737"/>
    </source>
</evidence>